<evidence type="ECO:0000313" key="2">
    <source>
        <dbReference type="Proteomes" id="UP000219573"/>
    </source>
</evidence>
<name>A0A285G6U9_9FIRM</name>
<dbReference type="AlphaFoldDB" id="A0A285G6U9"/>
<dbReference type="RefSeq" id="WP_097016923.1">
    <property type="nucleotide sequence ID" value="NZ_OBDZ01000005.1"/>
</dbReference>
<protein>
    <submittedName>
        <fullName evidence="1">Uncharacterized protein</fullName>
    </submittedName>
</protein>
<evidence type="ECO:0000313" key="1">
    <source>
        <dbReference type="EMBL" id="SNY19259.1"/>
    </source>
</evidence>
<organism evidence="1 2">
    <name type="scientific">Orenia metallireducens</name>
    <dbReference type="NCBI Taxonomy" id="1413210"/>
    <lineage>
        <taxon>Bacteria</taxon>
        <taxon>Bacillati</taxon>
        <taxon>Bacillota</taxon>
        <taxon>Clostridia</taxon>
        <taxon>Halanaerobiales</taxon>
        <taxon>Halobacteroidaceae</taxon>
        <taxon>Orenia</taxon>
    </lineage>
</organism>
<dbReference type="EMBL" id="OBDZ01000005">
    <property type="protein sequence ID" value="SNY19259.1"/>
    <property type="molecule type" value="Genomic_DNA"/>
</dbReference>
<gene>
    <name evidence="1" type="ORF">SAMN06265827_10589</name>
</gene>
<accession>A0A285G6U9</accession>
<reference evidence="2" key="1">
    <citation type="submission" date="2017-09" db="EMBL/GenBank/DDBJ databases">
        <authorList>
            <person name="Varghese N."/>
            <person name="Submissions S."/>
        </authorList>
    </citation>
    <scope>NUCLEOTIDE SEQUENCE [LARGE SCALE GENOMIC DNA]</scope>
    <source>
        <strain evidence="2">MSL47</strain>
    </source>
</reference>
<dbReference type="Proteomes" id="UP000219573">
    <property type="component" value="Unassembled WGS sequence"/>
</dbReference>
<proteinExistence type="predicted"/>
<sequence>MALTQEEYELSVSRAIEKWKESGYSSPLKAIENQYYLFSYPDYKLGFLVNGCPDGIRVARSIGSGPTSSFEKIITWEEVKEYLLQPTLF</sequence>
<keyword evidence="2" id="KW-1185">Reference proteome</keyword>